<gene>
    <name evidence="2" type="ORF">UFOVP1169_53</name>
</gene>
<name>A0A6J5QU68_9CAUD</name>
<organism evidence="2">
    <name type="scientific">uncultured Caudovirales phage</name>
    <dbReference type="NCBI Taxonomy" id="2100421"/>
    <lineage>
        <taxon>Viruses</taxon>
        <taxon>Duplodnaviria</taxon>
        <taxon>Heunggongvirae</taxon>
        <taxon>Uroviricota</taxon>
        <taxon>Caudoviricetes</taxon>
        <taxon>Peduoviridae</taxon>
        <taxon>Maltschvirus</taxon>
        <taxon>Maltschvirus maltsch</taxon>
    </lineage>
</organism>
<reference evidence="2" key="1">
    <citation type="submission" date="2020-05" db="EMBL/GenBank/DDBJ databases">
        <authorList>
            <person name="Chiriac C."/>
            <person name="Salcher M."/>
            <person name="Ghai R."/>
            <person name="Kavagutti S V."/>
        </authorList>
    </citation>
    <scope>NUCLEOTIDE SEQUENCE</scope>
</reference>
<feature type="transmembrane region" description="Helical" evidence="1">
    <location>
        <begin position="37"/>
        <end position="56"/>
    </location>
</feature>
<accession>A0A6J5QU68</accession>
<feature type="transmembrane region" description="Helical" evidence="1">
    <location>
        <begin position="12"/>
        <end position="31"/>
    </location>
</feature>
<keyword evidence="1" id="KW-1133">Transmembrane helix</keyword>
<sequence length="63" mass="6842">METTKWYLSKTLWINVVATVATLAGVFKIDLGLTPEVQATVVTTILALVNIALRLVTKTAIVK</sequence>
<proteinExistence type="predicted"/>
<evidence type="ECO:0000256" key="1">
    <source>
        <dbReference type="SAM" id="Phobius"/>
    </source>
</evidence>
<dbReference type="EMBL" id="LR797114">
    <property type="protein sequence ID" value="CAB4188073.1"/>
    <property type="molecule type" value="Genomic_DNA"/>
</dbReference>
<keyword evidence="1" id="KW-0812">Transmembrane</keyword>
<keyword evidence="1" id="KW-0472">Membrane</keyword>
<evidence type="ECO:0008006" key="3">
    <source>
        <dbReference type="Google" id="ProtNLM"/>
    </source>
</evidence>
<protein>
    <recommendedName>
        <fullName evidence="3">Holin</fullName>
    </recommendedName>
</protein>
<evidence type="ECO:0000313" key="2">
    <source>
        <dbReference type="EMBL" id="CAB4188073.1"/>
    </source>
</evidence>